<dbReference type="HOGENOM" id="CLU_000445_114_39_4"/>
<evidence type="ECO:0000256" key="3">
    <source>
        <dbReference type="ARBA" id="ARBA00022553"/>
    </source>
</evidence>
<dbReference type="STRING" id="640081.Dsui_1884"/>
<dbReference type="SMART" id="SM00388">
    <property type="entry name" value="HisKA"/>
    <property type="match status" value="1"/>
</dbReference>
<accession>G8QHB4</accession>
<dbReference type="SUPFAM" id="SSF47384">
    <property type="entry name" value="Homodimeric domain of signal transducing histidine kinase"/>
    <property type="match status" value="1"/>
</dbReference>
<dbReference type="SUPFAM" id="SSF55874">
    <property type="entry name" value="ATPase domain of HSP90 chaperone/DNA topoisomerase II/histidine kinase"/>
    <property type="match status" value="1"/>
</dbReference>
<keyword evidence="6" id="KW-0418">Kinase</keyword>
<evidence type="ECO:0000256" key="2">
    <source>
        <dbReference type="ARBA" id="ARBA00012438"/>
    </source>
</evidence>
<evidence type="ECO:0000256" key="1">
    <source>
        <dbReference type="ARBA" id="ARBA00000085"/>
    </source>
</evidence>
<keyword evidence="3" id="KW-0597">Phosphoprotein</keyword>
<evidence type="ECO:0000313" key="6">
    <source>
        <dbReference type="EMBL" id="AEV26259.1"/>
    </source>
</evidence>
<dbReference type="CDD" id="cd00082">
    <property type="entry name" value="HisKA"/>
    <property type="match status" value="1"/>
</dbReference>
<dbReference type="GO" id="GO:0000155">
    <property type="term" value="F:phosphorelay sensor kinase activity"/>
    <property type="evidence" value="ECO:0007669"/>
    <property type="project" value="InterPro"/>
</dbReference>
<dbReference type="EMBL" id="CP003153">
    <property type="protein sequence ID" value="AEV26259.1"/>
    <property type="molecule type" value="Genomic_DNA"/>
</dbReference>
<dbReference type="Proteomes" id="UP000005633">
    <property type="component" value="Chromosome"/>
</dbReference>
<feature type="domain" description="Histidine kinase" evidence="5">
    <location>
        <begin position="118"/>
        <end position="364"/>
    </location>
</feature>
<dbReference type="InterPro" id="IPR003594">
    <property type="entry name" value="HATPase_dom"/>
</dbReference>
<proteinExistence type="predicted"/>
<dbReference type="EC" id="2.7.13.3" evidence="2"/>
<dbReference type="PANTHER" id="PTHR43065">
    <property type="entry name" value="SENSOR HISTIDINE KINASE"/>
    <property type="match status" value="1"/>
</dbReference>
<keyword evidence="6" id="KW-0808">Transferase</keyword>
<dbReference type="KEGG" id="dsu:Dsui_1884"/>
<evidence type="ECO:0000313" key="7">
    <source>
        <dbReference type="Proteomes" id="UP000005633"/>
    </source>
</evidence>
<dbReference type="InterPro" id="IPR003661">
    <property type="entry name" value="HisK_dim/P_dom"/>
</dbReference>
<dbReference type="Pfam" id="PF02518">
    <property type="entry name" value="HATPase_c"/>
    <property type="match status" value="1"/>
</dbReference>
<keyword evidence="4" id="KW-0175">Coiled coil</keyword>
<gene>
    <name evidence="6" type="ordered locus">Dsui_1884</name>
</gene>
<dbReference type="SMART" id="SM00387">
    <property type="entry name" value="HATPase_c"/>
    <property type="match status" value="1"/>
</dbReference>
<feature type="coiled-coil region" evidence="4">
    <location>
        <begin position="51"/>
        <end position="102"/>
    </location>
</feature>
<evidence type="ECO:0000259" key="5">
    <source>
        <dbReference type="PROSITE" id="PS50109"/>
    </source>
</evidence>
<sequence length="387" mass="42779">MHPLLERQIRRHLGEHPETVLPPPGDAAWEHLFNAIGESYEQLDRDLLLREQALNLTSKELNRRNDDLRRELAERTETEEALQREKGEQAALITRLEDAKRQLLYSEKMASIGQLAAGVAHEINNPVGFVQSNINTLAGYVEDLFALTDLLEEVAAGLPDDSPLGRKIRESCERYDLEFLREDVPKLLSESRDGVSRVRKIVQDLRDFSHPDEGKFAWIDLNPGIVSTLNIVNNELKYKAEVITELGELPLIEANQNQLNQVFLNLLVNAAHAIKDKGVINVATRHLPESGEVCISIADTGAGIPPENLKRIFDPFFTTKPVGKGTGLGLSLSYGIVQKHHGRIEVDSQERAGTLFQVFLPIHQPAASAAGEEAAPAAEATAAGQQA</sequence>
<dbReference type="InterPro" id="IPR036890">
    <property type="entry name" value="HATPase_C_sf"/>
</dbReference>
<protein>
    <recommendedName>
        <fullName evidence="2">histidine kinase</fullName>
        <ecNumber evidence="2">2.7.13.3</ecNumber>
    </recommendedName>
</protein>
<dbReference type="InterPro" id="IPR036097">
    <property type="entry name" value="HisK_dim/P_sf"/>
</dbReference>
<evidence type="ECO:0000256" key="4">
    <source>
        <dbReference type="SAM" id="Coils"/>
    </source>
</evidence>
<dbReference type="eggNOG" id="COG4191">
    <property type="taxonomic scope" value="Bacteria"/>
</dbReference>
<dbReference type="Gene3D" id="1.10.287.130">
    <property type="match status" value="1"/>
</dbReference>
<organism evidence="6 7">
    <name type="scientific">Azospira oryzae (strain ATCC BAA-33 / DSM 13638 / PS)</name>
    <name type="common">Dechlorosoma suillum</name>
    <dbReference type="NCBI Taxonomy" id="640081"/>
    <lineage>
        <taxon>Bacteria</taxon>
        <taxon>Pseudomonadati</taxon>
        <taxon>Pseudomonadota</taxon>
        <taxon>Betaproteobacteria</taxon>
        <taxon>Rhodocyclales</taxon>
        <taxon>Rhodocyclaceae</taxon>
        <taxon>Azospira</taxon>
    </lineage>
</organism>
<dbReference type="PANTHER" id="PTHR43065:SF50">
    <property type="entry name" value="HISTIDINE KINASE"/>
    <property type="match status" value="1"/>
</dbReference>
<dbReference type="Gene3D" id="3.30.565.10">
    <property type="entry name" value="Histidine kinase-like ATPase, C-terminal domain"/>
    <property type="match status" value="1"/>
</dbReference>
<dbReference type="PRINTS" id="PR00344">
    <property type="entry name" value="BCTRLSENSOR"/>
</dbReference>
<reference evidence="6 7" key="1">
    <citation type="journal article" date="2012" name="J. Bacteriol.">
        <title>Complete genome sequence of the anaerobic perchlorate-reducing bacterium Azospira suillum strain PS.</title>
        <authorList>
            <person name="Byrne-Bailey K.G."/>
            <person name="Coates J.D."/>
        </authorList>
    </citation>
    <scope>NUCLEOTIDE SEQUENCE [LARGE SCALE GENOMIC DNA]</scope>
    <source>
        <strain evidence="7">ATCC BAA-33 / DSM 13638 / PS</strain>
    </source>
</reference>
<dbReference type="InterPro" id="IPR004358">
    <property type="entry name" value="Sig_transdc_His_kin-like_C"/>
</dbReference>
<dbReference type="PROSITE" id="PS50109">
    <property type="entry name" value="HIS_KIN"/>
    <property type="match status" value="1"/>
</dbReference>
<dbReference type="InterPro" id="IPR005467">
    <property type="entry name" value="His_kinase_dom"/>
</dbReference>
<dbReference type="AlphaFoldDB" id="G8QHB4"/>
<dbReference type="OrthoDB" id="224978at2"/>
<comment type="catalytic activity">
    <reaction evidence="1">
        <text>ATP + protein L-histidine = ADP + protein N-phospho-L-histidine.</text>
        <dbReference type="EC" id="2.7.13.3"/>
    </reaction>
</comment>
<dbReference type="RefSeq" id="WP_014236957.1">
    <property type="nucleotide sequence ID" value="NC_016616.1"/>
</dbReference>
<name>G8QHB4_AZOOP</name>